<accession>A0A8J1MHQ0</accession>
<dbReference type="PANTHER" id="PTHR48015:SF42">
    <property type="entry name" value="SERINE_THREONINE-PROTEIN KINASE MIG-15-LIKE"/>
    <property type="match status" value="1"/>
</dbReference>
<evidence type="ECO:0000313" key="3">
    <source>
        <dbReference type="RefSeq" id="XP_041440605.1"/>
    </source>
</evidence>
<dbReference type="InterPro" id="IPR050285">
    <property type="entry name" value="STE20_Ser/Thr_kinase"/>
</dbReference>
<dbReference type="AlphaFoldDB" id="A0A8J1MHQ0"/>
<dbReference type="SUPFAM" id="SSF56112">
    <property type="entry name" value="Protein kinase-like (PK-like)"/>
    <property type="match status" value="1"/>
</dbReference>
<dbReference type="Pfam" id="PF00069">
    <property type="entry name" value="Pkinase"/>
    <property type="match status" value="1"/>
</dbReference>
<dbReference type="Gene3D" id="1.10.510.10">
    <property type="entry name" value="Transferase(Phosphotransferase) domain 1"/>
    <property type="match status" value="1"/>
</dbReference>
<evidence type="ECO:0000259" key="1">
    <source>
        <dbReference type="PROSITE" id="PS50011"/>
    </source>
</evidence>
<protein>
    <submittedName>
        <fullName evidence="3">Serine/threonine-protein kinase 3-like</fullName>
    </submittedName>
</protein>
<dbReference type="GO" id="GO:0005524">
    <property type="term" value="F:ATP binding"/>
    <property type="evidence" value="ECO:0007669"/>
    <property type="project" value="InterPro"/>
</dbReference>
<dbReference type="GO" id="GO:0048812">
    <property type="term" value="P:neuron projection morphogenesis"/>
    <property type="evidence" value="ECO:0007669"/>
    <property type="project" value="TreeGrafter"/>
</dbReference>
<dbReference type="KEGG" id="xla:108705892"/>
<dbReference type="PANTHER" id="PTHR48015">
    <property type="entry name" value="SERINE/THREONINE-PROTEIN KINASE TAO"/>
    <property type="match status" value="1"/>
</dbReference>
<dbReference type="Proteomes" id="UP000186698">
    <property type="component" value="Chromosome 2S"/>
</dbReference>
<dbReference type="InterPro" id="IPR011009">
    <property type="entry name" value="Kinase-like_dom_sf"/>
</dbReference>
<dbReference type="OrthoDB" id="8693905at2759"/>
<dbReference type="GO" id="GO:0004674">
    <property type="term" value="F:protein serine/threonine kinase activity"/>
    <property type="evidence" value="ECO:0007669"/>
    <property type="project" value="TreeGrafter"/>
</dbReference>
<dbReference type="InterPro" id="IPR000719">
    <property type="entry name" value="Prot_kinase_dom"/>
</dbReference>
<name>A0A8J1MHQ0_XENLA</name>
<dbReference type="PROSITE" id="PS50011">
    <property type="entry name" value="PROTEIN_KINASE_DOM"/>
    <property type="match status" value="1"/>
</dbReference>
<proteinExistence type="predicted"/>
<dbReference type="RefSeq" id="XP_041440605.1">
    <property type="nucleotide sequence ID" value="XM_041584671.1"/>
</dbReference>
<dbReference type="GO" id="GO:0043408">
    <property type="term" value="P:regulation of MAPK cascade"/>
    <property type="evidence" value="ECO:0007669"/>
    <property type="project" value="TreeGrafter"/>
</dbReference>
<feature type="domain" description="Protein kinase" evidence="1">
    <location>
        <begin position="1"/>
        <end position="95"/>
    </location>
</feature>
<reference evidence="2" key="1">
    <citation type="submission" date="2024-06" db="UniProtKB">
        <authorList>
            <consortium name="RefSeq"/>
        </authorList>
    </citation>
    <scope>NUCLEOTIDE SEQUENCE [LARGE SCALE GENOMIC DNA]</scope>
    <source>
        <strain evidence="2">J_2021</strain>
    </source>
</reference>
<dbReference type="GeneID" id="108705892"/>
<dbReference type="GO" id="GO:0005737">
    <property type="term" value="C:cytoplasm"/>
    <property type="evidence" value="ECO:0007669"/>
    <property type="project" value="TreeGrafter"/>
</dbReference>
<evidence type="ECO:0000313" key="2">
    <source>
        <dbReference type="Proteomes" id="UP000186698"/>
    </source>
</evidence>
<dbReference type="GO" id="GO:0000165">
    <property type="term" value="P:MAPK cascade"/>
    <property type="evidence" value="ECO:0007669"/>
    <property type="project" value="TreeGrafter"/>
</dbReference>
<sequence>MAPEALACLVDDHLDYDHRADIWSLGVSAIEMAEGYLPYGNLRGHKLINRILKGPAVTLTGNNWSEEFYFFISECVQKNPNNRPTARELLGHPFITGLHDEMGVKRSIAKQLQKGWKN</sequence>
<keyword evidence="2" id="KW-1185">Reference proteome</keyword>
<gene>
    <name evidence="3" type="primary">LOC108705892</name>
</gene>
<reference evidence="3" key="2">
    <citation type="submission" date="2025-08" db="UniProtKB">
        <authorList>
            <consortium name="RefSeq"/>
        </authorList>
    </citation>
    <scope>IDENTIFICATION</scope>
    <source>
        <strain evidence="3">J_2021</strain>
        <tissue evidence="3">Erythrocytes</tissue>
    </source>
</reference>
<organism evidence="2 3">
    <name type="scientific">Xenopus laevis</name>
    <name type="common">African clawed frog</name>
    <dbReference type="NCBI Taxonomy" id="8355"/>
    <lineage>
        <taxon>Eukaryota</taxon>
        <taxon>Metazoa</taxon>
        <taxon>Chordata</taxon>
        <taxon>Craniata</taxon>
        <taxon>Vertebrata</taxon>
        <taxon>Euteleostomi</taxon>
        <taxon>Amphibia</taxon>
        <taxon>Batrachia</taxon>
        <taxon>Anura</taxon>
        <taxon>Pipoidea</taxon>
        <taxon>Pipidae</taxon>
        <taxon>Xenopodinae</taxon>
        <taxon>Xenopus</taxon>
        <taxon>Xenopus</taxon>
    </lineage>
</organism>